<dbReference type="PANTHER" id="PTHR43439:SF2">
    <property type="entry name" value="ENZYME, PUTATIVE (JCVI)-RELATED"/>
    <property type="match status" value="1"/>
</dbReference>
<dbReference type="InterPro" id="IPR051414">
    <property type="entry name" value="Adenylate-forming_Reductase"/>
</dbReference>
<comment type="caution">
    <text evidence="5">The sequence shown here is derived from an EMBL/GenBank/DDBJ whole genome shotgun (WGS) entry which is preliminary data.</text>
</comment>
<evidence type="ECO:0000256" key="1">
    <source>
        <dbReference type="ARBA" id="ARBA00022450"/>
    </source>
</evidence>
<keyword evidence="2" id="KW-0597">Phosphoprotein</keyword>
<feature type="non-terminal residue" evidence="5">
    <location>
        <position position="390"/>
    </location>
</feature>
<evidence type="ECO:0000256" key="2">
    <source>
        <dbReference type="ARBA" id="ARBA00022553"/>
    </source>
</evidence>
<feature type="transmembrane region" description="Helical" evidence="3">
    <location>
        <begin position="84"/>
        <end position="101"/>
    </location>
</feature>
<proteinExistence type="predicted"/>
<name>A0ABR0M0B7_9PEZI</name>
<dbReference type="Proteomes" id="UP001357485">
    <property type="component" value="Unassembled WGS sequence"/>
</dbReference>
<accession>A0ABR0M0B7</accession>
<dbReference type="Pfam" id="PF23562">
    <property type="entry name" value="AMP-binding_C_3"/>
    <property type="match status" value="1"/>
</dbReference>
<keyword evidence="1" id="KW-0596">Phosphopantetheine</keyword>
<evidence type="ECO:0000256" key="3">
    <source>
        <dbReference type="SAM" id="Phobius"/>
    </source>
</evidence>
<reference evidence="5 6" key="1">
    <citation type="submission" date="2023-08" db="EMBL/GenBank/DDBJ databases">
        <title>Black Yeasts Isolated from many extreme environments.</title>
        <authorList>
            <person name="Coleine C."/>
            <person name="Stajich J.E."/>
            <person name="Selbmann L."/>
        </authorList>
    </citation>
    <scope>NUCLEOTIDE SEQUENCE [LARGE SCALE GENOMIC DNA]</scope>
    <source>
        <strain evidence="5 6">CCFEE 536</strain>
    </source>
</reference>
<feature type="domain" description="AMP-dependent synthetase/ligase" evidence="4">
    <location>
        <begin position="132"/>
        <end position="281"/>
    </location>
</feature>
<dbReference type="Gene3D" id="3.40.50.12780">
    <property type="entry name" value="N-terminal domain of ligase-like"/>
    <property type="match status" value="2"/>
</dbReference>
<dbReference type="Pfam" id="PF00501">
    <property type="entry name" value="AMP-binding"/>
    <property type="match status" value="1"/>
</dbReference>
<dbReference type="InterPro" id="IPR000873">
    <property type="entry name" value="AMP-dep_synth/lig_dom"/>
</dbReference>
<feature type="transmembrane region" description="Helical" evidence="3">
    <location>
        <begin position="136"/>
        <end position="160"/>
    </location>
</feature>
<keyword evidence="3" id="KW-1133">Transmembrane helix</keyword>
<organism evidence="5 6">
    <name type="scientific">Cryomyces antarcticus</name>
    <dbReference type="NCBI Taxonomy" id="329879"/>
    <lineage>
        <taxon>Eukaryota</taxon>
        <taxon>Fungi</taxon>
        <taxon>Dikarya</taxon>
        <taxon>Ascomycota</taxon>
        <taxon>Pezizomycotina</taxon>
        <taxon>Dothideomycetes</taxon>
        <taxon>Dothideomycetes incertae sedis</taxon>
        <taxon>Cryomyces</taxon>
    </lineage>
</organism>
<keyword evidence="6" id="KW-1185">Reference proteome</keyword>
<keyword evidence="3" id="KW-0472">Membrane</keyword>
<evidence type="ECO:0000313" key="5">
    <source>
        <dbReference type="EMBL" id="KAK5257551.1"/>
    </source>
</evidence>
<evidence type="ECO:0000313" key="6">
    <source>
        <dbReference type="Proteomes" id="UP001357485"/>
    </source>
</evidence>
<sequence>MDMPGFSSHARILPLIVDKYAREQPNKPWASVQKSTNPSNGFQDVTYAAFADAINRAAWFVDSTLGKCQDGIFDTVSYMGKPDLRYFIMLVALIKTGYVAVTMRHGNFALFDFILHVPDLNGYETMEKSKSNGTRVYLGFPLFHAGGIMLGVINSVYYGMTIVLAGPDSPPTATTFSAIIDHGDIDGAYVIPSTLQDISKSSDAVEKLAGLKFVCYAGATLRSSVGNIIRQKTRLINTWGSTEVMSSVTHVVEAEDWEYVHVNPTYGGIEFRLADAEQGLYKAVVVRNPDVELARLQPPFWVYPQLTEWPMHDLFSKHHSKPNHWRHEGRSDDMIVLEFGHNFHPTYYETQILSKNPLIRAALIVGSGRPRLAVILELHEGPSSSEEEHR</sequence>
<evidence type="ECO:0000259" key="4">
    <source>
        <dbReference type="Pfam" id="PF00501"/>
    </source>
</evidence>
<keyword evidence="3" id="KW-0812">Transmembrane</keyword>
<dbReference type="EMBL" id="JAVRRA010008213">
    <property type="protein sequence ID" value="KAK5257551.1"/>
    <property type="molecule type" value="Genomic_DNA"/>
</dbReference>
<dbReference type="InterPro" id="IPR042099">
    <property type="entry name" value="ANL_N_sf"/>
</dbReference>
<protein>
    <recommendedName>
        <fullName evidence="4">AMP-dependent synthetase/ligase domain-containing protein</fullName>
    </recommendedName>
</protein>
<dbReference type="SUPFAM" id="SSF56801">
    <property type="entry name" value="Acetyl-CoA synthetase-like"/>
    <property type="match status" value="1"/>
</dbReference>
<gene>
    <name evidence="5" type="ORF">LTR16_000330</name>
</gene>
<dbReference type="PANTHER" id="PTHR43439">
    <property type="entry name" value="PHENYLACETATE-COENZYME A LIGASE"/>
    <property type="match status" value="1"/>
</dbReference>